<dbReference type="AlphaFoldDB" id="A0A1S8XBI1"/>
<feature type="region of interest" description="Disordered" evidence="1">
    <location>
        <begin position="24"/>
        <end position="45"/>
    </location>
</feature>
<feature type="region of interest" description="Disordered" evidence="1">
    <location>
        <begin position="333"/>
        <end position="366"/>
    </location>
</feature>
<dbReference type="Proteomes" id="UP000243686">
    <property type="component" value="Unassembled WGS sequence"/>
</dbReference>
<dbReference type="EMBL" id="KV891455">
    <property type="protein sequence ID" value="OON24080.1"/>
    <property type="molecule type" value="Genomic_DNA"/>
</dbReference>
<gene>
    <name evidence="2" type="ORF">X801_00011</name>
</gene>
<feature type="region of interest" description="Disordered" evidence="1">
    <location>
        <begin position="588"/>
        <end position="652"/>
    </location>
</feature>
<feature type="compositionally biased region" description="Polar residues" evidence="1">
    <location>
        <begin position="438"/>
        <end position="449"/>
    </location>
</feature>
<feature type="region of interest" description="Disordered" evidence="1">
    <location>
        <begin position="198"/>
        <end position="267"/>
    </location>
</feature>
<evidence type="ECO:0000256" key="1">
    <source>
        <dbReference type="SAM" id="MobiDB-lite"/>
    </source>
</evidence>
<reference evidence="2 3" key="1">
    <citation type="submission" date="2015-03" db="EMBL/GenBank/DDBJ databases">
        <title>Draft genome of the nematode, Opisthorchis viverrini.</title>
        <authorList>
            <person name="Mitreva M."/>
        </authorList>
    </citation>
    <scope>NUCLEOTIDE SEQUENCE [LARGE SCALE GENOMIC DNA]</scope>
    <source>
        <strain evidence="2">Khon Kaen</strain>
    </source>
</reference>
<feature type="region of interest" description="Disordered" evidence="1">
    <location>
        <begin position="906"/>
        <end position="957"/>
    </location>
</feature>
<evidence type="ECO:0000313" key="2">
    <source>
        <dbReference type="EMBL" id="OON24080.1"/>
    </source>
</evidence>
<proteinExistence type="predicted"/>
<feature type="compositionally biased region" description="Low complexity" evidence="1">
    <location>
        <begin position="610"/>
        <end position="620"/>
    </location>
</feature>
<feature type="region of interest" description="Disordered" evidence="1">
    <location>
        <begin position="415"/>
        <end position="497"/>
    </location>
</feature>
<protein>
    <submittedName>
        <fullName evidence="2">Uncharacterized protein</fullName>
    </submittedName>
</protein>
<feature type="compositionally biased region" description="Polar residues" evidence="1">
    <location>
        <begin position="198"/>
        <end position="209"/>
    </location>
</feature>
<sequence>MIARPVTNPRTEFCSADEVDTLVHHRPPVDGTSELPKPGDRLSHKLSDSVNEQINHHFPSAPTADIYAVAAQIAAATGNSSELANAMYVAAAAAAAATVAVTGSAGSATNPATDRSMQRGSPLLTQFLRSSSPDNMSHSGNKLLLSANLDCRQTNRSSQRAPSPVNWTGPSSPTTSERNPSSKAILIGDFLTAQQLGTEDPSVTVSTSVHLDRTAPPPSTSHSRCIDPSTLPLPIGPSTVRNSIISPNLDRLSSRGGPPQLPAEEHAPSLSAERAAWFAFHAQTAIAAAAAAAAAAARTEAASSTALQPFVAQPASPVVLPPLPHCAYSPLSPSPPKTDITGASGKTSPISSNWRSQTDCGSAKIPDEPSAQIATFISNAQRRYCEEVEIYAKRDRSDSMRTLTSSEASRFVGALKSARQLQHQQPQHAAPLDPVISPTKTESGTSSSVLKRPRSSETIEDLSTTKRAHLLPSAQCFGPPSPEKPVSKLHERSPPTQRPRIFICDELPDDSSVDSLFPTSAHVFRRRGYTESQINRRRSLPEVSQVEPIPGDSNQQPIVSTQKDLAAPKPLNPVTYIDALIHSHLNRSSTRNADDTNGSVASNRNIPKLTSSGFGTTSSGAADLSNGTVPSTGGDTVQQKLPGFSRSGSTNTLEEQINKAITEEIRAQIHPNNLASVVSSSPAVPGISTSISFPMSSINPITTVAETVSSVPPIVPLKKRDRGCSLSSVAHSTKLSASLEPLDIPRRHSNPTGLSYGTSERDNTLVIHSVDPNDSNCNKPTNDTVAAKWLTISRQNGTRLSLDLQHITAKPNAIDLKVDVTPPKFCLPETSPNSATASTSPVCPKNSTVMRCMTPQKSTAGSCDDRPPSPCSSVGDLDSPGSLHIDLAASDFQPPIMKDLDSNARQLPHKRSPVPSETNNSPCKDSASGRTSTTHLEGNKPIPEYLDHPPVHPELTA</sequence>
<keyword evidence="3" id="KW-1185">Reference proteome</keyword>
<feature type="compositionally biased region" description="Polar residues" evidence="1">
    <location>
        <begin position="344"/>
        <end position="360"/>
    </location>
</feature>
<evidence type="ECO:0000313" key="3">
    <source>
        <dbReference type="Proteomes" id="UP000243686"/>
    </source>
</evidence>
<feature type="compositionally biased region" description="Polar residues" evidence="1">
    <location>
        <begin position="915"/>
        <end position="936"/>
    </location>
</feature>
<feature type="compositionally biased region" description="Low complexity" evidence="1">
    <location>
        <begin position="420"/>
        <end position="432"/>
    </location>
</feature>
<feature type="region of interest" description="Disordered" evidence="1">
    <location>
        <begin position="856"/>
        <end position="878"/>
    </location>
</feature>
<organism evidence="2 3">
    <name type="scientific">Opisthorchis viverrini</name>
    <name type="common">Southeast Asian liver fluke</name>
    <dbReference type="NCBI Taxonomy" id="6198"/>
    <lineage>
        <taxon>Eukaryota</taxon>
        <taxon>Metazoa</taxon>
        <taxon>Spiralia</taxon>
        <taxon>Lophotrochozoa</taxon>
        <taxon>Platyhelminthes</taxon>
        <taxon>Trematoda</taxon>
        <taxon>Digenea</taxon>
        <taxon>Opisthorchiida</taxon>
        <taxon>Opisthorchiata</taxon>
        <taxon>Opisthorchiidae</taxon>
        <taxon>Opisthorchis</taxon>
    </lineage>
</organism>
<feature type="region of interest" description="Disordered" evidence="1">
    <location>
        <begin position="152"/>
        <end position="180"/>
    </location>
</feature>
<name>A0A1S8XBI1_OPIVI</name>
<feature type="compositionally biased region" description="Polar residues" evidence="1">
    <location>
        <begin position="588"/>
        <end position="609"/>
    </location>
</feature>
<feature type="compositionally biased region" description="Polar residues" evidence="1">
    <location>
        <begin position="625"/>
        <end position="639"/>
    </location>
</feature>
<accession>A0A1S8XBI1</accession>